<feature type="repeat" description="ANK" evidence="3">
    <location>
        <begin position="294"/>
        <end position="326"/>
    </location>
</feature>
<proteinExistence type="predicted"/>
<organism evidence="4 5">
    <name type="scientific">Alternaria atra</name>
    <dbReference type="NCBI Taxonomy" id="119953"/>
    <lineage>
        <taxon>Eukaryota</taxon>
        <taxon>Fungi</taxon>
        <taxon>Dikarya</taxon>
        <taxon>Ascomycota</taxon>
        <taxon>Pezizomycotina</taxon>
        <taxon>Dothideomycetes</taxon>
        <taxon>Pleosporomycetidae</taxon>
        <taxon>Pleosporales</taxon>
        <taxon>Pleosporineae</taxon>
        <taxon>Pleosporaceae</taxon>
        <taxon>Alternaria</taxon>
        <taxon>Alternaria sect. Ulocladioides</taxon>
    </lineage>
</organism>
<feature type="repeat" description="ANK" evidence="3">
    <location>
        <begin position="261"/>
        <end position="293"/>
    </location>
</feature>
<evidence type="ECO:0000256" key="3">
    <source>
        <dbReference type="PROSITE-ProRule" id="PRU00023"/>
    </source>
</evidence>
<evidence type="ECO:0000256" key="1">
    <source>
        <dbReference type="ARBA" id="ARBA00022737"/>
    </source>
</evidence>
<dbReference type="Pfam" id="PF12796">
    <property type="entry name" value="Ank_2"/>
    <property type="match status" value="2"/>
</dbReference>
<protein>
    <recommendedName>
        <fullName evidence="6">Ankyrin</fullName>
    </recommendedName>
</protein>
<gene>
    <name evidence="4" type="ORF">ALTATR162_LOCUS4884</name>
</gene>
<dbReference type="InterPro" id="IPR036770">
    <property type="entry name" value="Ankyrin_rpt-contain_sf"/>
</dbReference>
<dbReference type="OrthoDB" id="3694314at2759"/>
<dbReference type="GeneID" id="67016600"/>
<dbReference type="SMART" id="SM00248">
    <property type="entry name" value="ANK"/>
    <property type="match status" value="7"/>
</dbReference>
<sequence>MQPQVGLKTSLKTLRIVPDDADIMRFTKIGGLEGARSLIEQRLASPLDVNANWNVPVLSYAVQGYHTGLCRLLLYEGADPCVENRSNVSALDRAWDIVLAQNADTQTEDEIRSVFSLQYNSAWFEEQQFTTLHKIIFNAVRRDLRAELQSSTSMINQQDSEGRTPLIWASARGDEGSVRILLEFGADPNISCATGNSPLLRSVRAKSPRCIRLLLAHGAYVLWKSTLGFTALHYAAYYKDDEDYLTPLLDDGLPIDEKDNYGWTALAATAEYDHVSSANVLLQRGADIETRDKNGWTPLLRAVNSNSQRVLKLLLEQKANNHAASFRGETILHCAAGKGDYDTLEILSAVTLEDLDVDLKNEKDQRAEDLMKFRNSQFPQLVAAFNSLIGGLRPQAVTKRDNFVS</sequence>
<name>A0A8J2I264_9PLEO</name>
<dbReference type="InterPro" id="IPR002110">
    <property type="entry name" value="Ankyrin_rpt"/>
</dbReference>
<dbReference type="PROSITE" id="PS50297">
    <property type="entry name" value="ANK_REP_REGION"/>
    <property type="match status" value="4"/>
</dbReference>
<evidence type="ECO:0000313" key="5">
    <source>
        <dbReference type="Proteomes" id="UP000676310"/>
    </source>
</evidence>
<reference evidence="4" key="1">
    <citation type="submission" date="2021-05" db="EMBL/GenBank/DDBJ databases">
        <authorList>
            <person name="Stam R."/>
        </authorList>
    </citation>
    <scope>NUCLEOTIDE SEQUENCE</scope>
    <source>
        <strain evidence="4">CS162</strain>
    </source>
</reference>
<keyword evidence="5" id="KW-1185">Reference proteome</keyword>
<dbReference type="PROSITE" id="PS50088">
    <property type="entry name" value="ANK_REPEAT"/>
    <property type="match status" value="4"/>
</dbReference>
<comment type="caution">
    <text evidence="4">The sequence shown here is derived from an EMBL/GenBank/DDBJ whole genome shotgun (WGS) entry which is preliminary data.</text>
</comment>
<dbReference type="Gene3D" id="1.25.40.20">
    <property type="entry name" value="Ankyrin repeat-containing domain"/>
    <property type="match status" value="3"/>
</dbReference>
<dbReference type="SUPFAM" id="SSF48403">
    <property type="entry name" value="Ankyrin repeat"/>
    <property type="match status" value="1"/>
</dbReference>
<evidence type="ECO:0008006" key="6">
    <source>
        <dbReference type="Google" id="ProtNLM"/>
    </source>
</evidence>
<evidence type="ECO:0000256" key="2">
    <source>
        <dbReference type="ARBA" id="ARBA00023043"/>
    </source>
</evidence>
<feature type="repeat" description="ANK" evidence="3">
    <location>
        <begin position="227"/>
        <end position="260"/>
    </location>
</feature>
<dbReference type="Proteomes" id="UP000676310">
    <property type="component" value="Unassembled WGS sequence"/>
</dbReference>
<keyword evidence="2 3" id="KW-0040">ANK repeat</keyword>
<dbReference type="PANTHER" id="PTHR24198">
    <property type="entry name" value="ANKYRIN REPEAT AND PROTEIN KINASE DOMAIN-CONTAINING PROTEIN"/>
    <property type="match status" value="1"/>
</dbReference>
<keyword evidence="1" id="KW-0677">Repeat</keyword>
<feature type="repeat" description="ANK" evidence="3">
    <location>
        <begin position="161"/>
        <end position="193"/>
    </location>
</feature>
<evidence type="ECO:0000313" key="4">
    <source>
        <dbReference type="EMBL" id="CAG5157092.1"/>
    </source>
</evidence>
<dbReference type="RefSeq" id="XP_043168435.1">
    <property type="nucleotide sequence ID" value="XM_043312500.1"/>
</dbReference>
<accession>A0A8J2I264</accession>
<dbReference type="AlphaFoldDB" id="A0A8J2I264"/>
<dbReference type="EMBL" id="CAJRGZ010000017">
    <property type="protein sequence ID" value="CAG5157092.1"/>
    <property type="molecule type" value="Genomic_DNA"/>
</dbReference>
<dbReference type="PANTHER" id="PTHR24198:SF165">
    <property type="entry name" value="ANKYRIN REPEAT-CONTAINING PROTEIN-RELATED"/>
    <property type="match status" value="1"/>
</dbReference>